<dbReference type="SUPFAM" id="SSF47413">
    <property type="entry name" value="lambda repressor-like DNA-binding domains"/>
    <property type="match status" value="1"/>
</dbReference>
<evidence type="ECO:0000313" key="2">
    <source>
        <dbReference type="EMBL" id="RVT93589.1"/>
    </source>
</evidence>
<dbReference type="OrthoDB" id="7503985at2"/>
<evidence type="ECO:0000259" key="1">
    <source>
        <dbReference type="PROSITE" id="PS50943"/>
    </source>
</evidence>
<dbReference type="PROSITE" id="PS50943">
    <property type="entry name" value="HTH_CROC1"/>
    <property type="match status" value="1"/>
</dbReference>
<dbReference type="CDD" id="cd00093">
    <property type="entry name" value="HTH_XRE"/>
    <property type="match status" value="1"/>
</dbReference>
<feature type="domain" description="HTH cro/C1-type" evidence="1">
    <location>
        <begin position="21"/>
        <end position="74"/>
    </location>
</feature>
<reference evidence="2 3" key="1">
    <citation type="submission" date="2019-01" db="EMBL/GenBank/DDBJ databases">
        <authorList>
            <person name="Chen W.-M."/>
        </authorList>
    </citation>
    <scope>NUCLEOTIDE SEQUENCE [LARGE SCALE GENOMIC DNA]</scope>
    <source>
        <strain evidence="2 3">CCP-7</strain>
    </source>
</reference>
<organism evidence="2 3">
    <name type="scientific">Sphingomonas crocodyli</name>
    <dbReference type="NCBI Taxonomy" id="1979270"/>
    <lineage>
        <taxon>Bacteria</taxon>
        <taxon>Pseudomonadati</taxon>
        <taxon>Pseudomonadota</taxon>
        <taxon>Alphaproteobacteria</taxon>
        <taxon>Sphingomonadales</taxon>
        <taxon>Sphingomonadaceae</taxon>
        <taxon>Sphingomonas</taxon>
    </lineage>
</organism>
<accession>A0A437M7F6</accession>
<evidence type="ECO:0000313" key="3">
    <source>
        <dbReference type="Proteomes" id="UP000282971"/>
    </source>
</evidence>
<proteinExistence type="predicted"/>
<dbReference type="AlphaFoldDB" id="A0A437M7F6"/>
<dbReference type="SMART" id="SM00530">
    <property type="entry name" value="HTH_XRE"/>
    <property type="match status" value="1"/>
</dbReference>
<dbReference type="EMBL" id="SACN01000001">
    <property type="protein sequence ID" value="RVT93589.1"/>
    <property type="molecule type" value="Genomic_DNA"/>
</dbReference>
<dbReference type="Proteomes" id="UP000282971">
    <property type="component" value="Unassembled WGS sequence"/>
</dbReference>
<protein>
    <submittedName>
        <fullName evidence="2">XRE family transcriptional regulator</fullName>
    </submittedName>
</protein>
<sequence length="247" mass="27883">MPQQPSSDPSVAEMEQLLSRLRRMLRGAGWTQAALAIELGVGPATIKRWLHGRGLSVQMLGRLCALAHTSLAELADDCGNRSQGQDDLTLAQEEALTRDANLSTIFFLIVNGWPLSEATEGFRIPADEADRHVERLERLALIDRLPGGRVRARLRPDHKWQRAPMRRHFDQHLKPLFFSMDYGDPEAMFGAETQKLSPTGVARLRELIETFRGDVRAIAMEDRRTATLPGQWYAVLAVARTLWPKRR</sequence>
<dbReference type="Gene3D" id="1.10.260.40">
    <property type="entry name" value="lambda repressor-like DNA-binding domains"/>
    <property type="match status" value="1"/>
</dbReference>
<dbReference type="InterPro" id="IPR010982">
    <property type="entry name" value="Lambda_DNA-bd_dom_sf"/>
</dbReference>
<dbReference type="Pfam" id="PF13560">
    <property type="entry name" value="HTH_31"/>
    <property type="match status" value="1"/>
</dbReference>
<dbReference type="GO" id="GO:0003677">
    <property type="term" value="F:DNA binding"/>
    <property type="evidence" value="ECO:0007669"/>
    <property type="project" value="InterPro"/>
</dbReference>
<comment type="caution">
    <text evidence="2">The sequence shown here is derived from an EMBL/GenBank/DDBJ whole genome shotgun (WGS) entry which is preliminary data.</text>
</comment>
<keyword evidence="3" id="KW-1185">Reference proteome</keyword>
<name>A0A437M7F6_9SPHN</name>
<dbReference type="InterPro" id="IPR001387">
    <property type="entry name" value="Cro/C1-type_HTH"/>
</dbReference>
<gene>
    <name evidence="2" type="ORF">EOD43_06895</name>
</gene>